<name>A0A7V8UCG3_9PSED</name>
<evidence type="ECO:0000313" key="1">
    <source>
        <dbReference type="EMBL" id="MBA1378592.1"/>
    </source>
</evidence>
<gene>
    <name evidence="1" type="ORF">FHK92_12305</name>
</gene>
<accession>A0A7V8UCG3</accession>
<dbReference type="EMBL" id="VDLV01000013">
    <property type="protein sequence ID" value="MBA1378592.1"/>
    <property type="molecule type" value="Genomic_DNA"/>
</dbReference>
<comment type="caution">
    <text evidence="1">The sequence shown here is derived from an EMBL/GenBank/DDBJ whole genome shotgun (WGS) entry which is preliminary data.</text>
</comment>
<dbReference type="AlphaFoldDB" id="A0A7V8UCG3"/>
<sequence length="140" mass="15856">MARELAPAGLRSGPLSSRPTAFAGFTAAAPPSGSKLPRHRGPVRPTGSILASGICSIVRWVCWLWPVGRGFAARQRTMTLHREMKTQAKLPAFILWRLRVGDLWVCRVWSFSVCEPARSCHPLCFAAKRWQFFFYREFHL</sequence>
<dbReference type="Proteomes" id="UP000572407">
    <property type="component" value="Unassembled WGS sequence"/>
</dbReference>
<reference evidence="1 2" key="1">
    <citation type="submission" date="2019-06" db="EMBL/GenBank/DDBJ databases">
        <title>Analysis of the biodiversity of Brassica napus bacterial endophytes for the selection of potential efficient biofertilizers for rapeseed crops.</title>
        <authorList>
            <person name="Jimenez-Gomez A."/>
            <person name="Saati-Santamaria Z."/>
            <person name="Menendez E."/>
            <person name="Rivas R."/>
            <person name="Mateos P.F."/>
            <person name="Velazquez E."/>
            <person name="Garcia-Fraile P."/>
        </authorList>
    </citation>
    <scope>NUCLEOTIDE SEQUENCE [LARGE SCALE GENOMIC DNA]</scope>
    <source>
        <strain evidence="1 2">CDVBN10</strain>
    </source>
</reference>
<proteinExistence type="predicted"/>
<organism evidence="1 2">
    <name type="scientific">Pseudomonas brassicacearum subsp. neoaurantiaca</name>
    <dbReference type="NCBI Taxonomy" id="494916"/>
    <lineage>
        <taxon>Bacteria</taxon>
        <taxon>Pseudomonadati</taxon>
        <taxon>Pseudomonadota</taxon>
        <taxon>Gammaproteobacteria</taxon>
        <taxon>Pseudomonadales</taxon>
        <taxon>Pseudomonadaceae</taxon>
        <taxon>Pseudomonas</taxon>
    </lineage>
</organism>
<protein>
    <submittedName>
        <fullName evidence="1">Uncharacterized protein</fullName>
    </submittedName>
</protein>
<evidence type="ECO:0000313" key="2">
    <source>
        <dbReference type="Proteomes" id="UP000572407"/>
    </source>
</evidence>